<keyword evidence="2 4" id="KW-0479">Metal-binding</keyword>
<keyword evidence="3 4" id="KW-0378">Hydrolase</keyword>
<comment type="function">
    <text evidence="4">Nucleotidase that shows phosphatase activity on nucleoside 5'-monophosphates.</text>
</comment>
<dbReference type="InterPro" id="IPR036523">
    <property type="entry name" value="SurE-like_sf"/>
</dbReference>
<comment type="catalytic activity">
    <reaction evidence="4">
        <text>a ribonucleoside 5'-phosphate + H2O = a ribonucleoside + phosphate</text>
        <dbReference type="Rhea" id="RHEA:12484"/>
        <dbReference type="ChEBI" id="CHEBI:15377"/>
        <dbReference type="ChEBI" id="CHEBI:18254"/>
        <dbReference type="ChEBI" id="CHEBI:43474"/>
        <dbReference type="ChEBI" id="CHEBI:58043"/>
        <dbReference type="EC" id="3.1.3.5"/>
    </reaction>
</comment>
<dbReference type="InterPro" id="IPR002828">
    <property type="entry name" value="SurE-like_Pase/nucleotidase"/>
</dbReference>
<dbReference type="NCBIfam" id="TIGR00087">
    <property type="entry name" value="surE"/>
    <property type="match status" value="1"/>
</dbReference>
<feature type="binding site" evidence="4">
    <location>
        <position position="13"/>
    </location>
    <ligand>
        <name>a divalent metal cation</name>
        <dbReference type="ChEBI" id="CHEBI:60240"/>
    </ligand>
</feature>
<keyword evidence="7" id="KW-1185">Reference proteome</keyword>
<feature type="binding site" evidence="4">
    <location>
        <position position="12"/>
    </location>
    <ligand>
        <name>a divalent metal cation</name>
        <dbReference type="ChEBI" id="CHEBI:60240"/>
    </ligand>
</feature>
<dbReference type="PANTHER" id="PTHR30457:SF0">
    <property type="entry name" value="PHOSPHATASE, PUTATIVE (AFU_ORTHOLOGUE AFUA_4G01070)-RELATED"/>
    <property type="match status" value="1"/>
</dbReference>
<comment type="caution">
    <text evidence="6">The sequence shown here is derived from an EMBL/GenBank/DDBJ whole genome shotgun (WGS) entry which is preliminary data.</text>
</comment>
<comment type="cofactor">
    <cofactor evidence="4">
        <name>a divalent metal cation</name>
        <dbReference type="ChEBI" id="CHEBI:60240"/>
    </cofactor>
    <text evidence="4">Binds 1 divalent metal cation per subunit.</text>
</comment>
<name>A0A8J8TSC7_9EURY</name>
<evidence type="ECO:0000256" key="2">
    <source>
        <dbReference type="ARBA" id="ARBA00022723"/>
    </source>
</evidence>
<feature type="binding site" evidence="4">
    <location>
        <position position="43"/>
    </location>
    <ligand>
        <name>a divalent metal cation</name>
        <dbReference type="ChEBI" id="CHEBI:60240"/>
    </ligand>
</feature>
<evidence type="ECO:0000256" key="4">
    <source>
        <dbReference type="HAMAP-Rule" id="MF_00060"/>
    </source>
</evidence>
<proteinExistence type="inferred from homology"/>
<dbReference type="GO" id="GO:0005737">
    <property type="term" value="C:cytoplasm"/>
    <property type="evidence" value="ECO:0007669"/>
    <property type="project" value="UniProtKB-SubCell"/>
</dbReference>
<dbReference type="GO" id="GO:0008253">
    <property type="term" value="F:5'-nucleotidase activity"/>
    <property type="evidence" value="ECO:0007669"/>
    <property type="project" value="UniProtKB-UniRule"/>
</dbReference>
<dbReference type="EC" id="3.1.3.5" evidence="4"/>
<evidence type="ECO:0000256" key="1">
    <source>
        <dbReference type="ARBA" id="ARBA00011062"/>
    </source>
</evidence>
<protein>
    <recommendedName>
        <fullName evidence="4">5'-nucleotidase SurE</fullName>
        <ecNumber evidence="4">3.1.3.5</ecNumber>
    </recommendedName>
    <alternativeName>
        <fullName evidence="4">Nucleoside 5'-monophosphate phosphohydrolase</fullName>
    </alternativeName>
</protein>
<dbReference type="HAMAP" id="MF_00060">
    <property type="entry name" value="SurE"/>
    <property type="match status" value="1"/>
</dbReference>
<dbReference type="Proteomes" id="UP000766904">
    <property type="component" value="Unassembled WGS sequence"/>
</dbReference>
<dbReference type="PANTHER" id="PTHR30457">
    <property type="entry name" value="5'-NUCLEOTIDASE SURE"/>
    <property type="match status" value="1"/>
</dbReference>
<gene>
    <name evidence="4 6" type="primary">surE</name>
    <name evidence="6" type="ORF">CV102_02595</name>
</gene>
<dbReference type="Gene3D" id="3.40.1210.10">
    <property type="entry name" value="Survival protein SurE-like phosphatase/nucleotidase"/>
    <property type="match status" value="1"/>
</dbReference>
<comment type="subcellular location">
    <subcellularLocation>
        <location evidence="4">Cytoplasm</location>
    </subcellularLocation>
</comment>
<dbReference type="RefSeq" id="WP_148856272.1">
    <property type="nucleotide sequence ID" value="NZ_PHNJ01000001.1"/>
</dbReference>
<sequence length="268" mass="28632">MSDDLEILLTNDDGIDSTGIRALHDALSEHANVTVVAPANDQSACGRSISHAVDVREHELGYAVDGTPADCVVAGLAELGPEPDMVVAGCNKGANLGEYVLGRSGTISAAVEAAFFDVPAIATSLYVPVDDTPFDEIDVGPADFEEATRVTSYLVEHALETDLFDHAAYLNVNVPLPDTDPAPIEITEPSKRYEMGARRDGDVIHLTDRVWESMDPETIPDPDGTDRRAVAEGRISISPLTAPHSTNHHETLEALAESYFETVAAADR</sequence>
<dbReference type="AlphaFoldDB" id="A0A8J8TSC7"/>
<reference evidence="6" key="1">
    <citation type="submission" date="2017-11" db="EMBL/GenBank/DDBJ databases">
        <authorList>
            <person name="Kajale S.C."/>
            <person name="Sharma A."/>
        </authorList>
    </citation>
    <scope>NUCLEOTIDE SEQUENCE</scope>
    <source>
        <strain evidence="6">LS1_42</strain>
    </source>
</reference>
<evidence type="ECO:0000313" key="7">
    <source>
        <dbReference type="Proteomes" id="UP000766904"/>
    </source>
</evidence>
<dbReference type="SUPFAM" id="SSF64167">
    <property type="entry name" value="SurE-like"/>
    <property type="match status" value="1"/>
</dbReference>
<dbReference type="GO" id="GO:0000166">
    <property type="term" value="F:nucleotide binding"/>
    <property type="evidence" value="ECO:0007669"/>
    <property type="project" value="UniProtKB-KW"/>
</dbReference>
<evidence type="ECO:0000259" key="5">
    <source>
        <dbReference type="Pfam" id="PF01975"/>
    </source>
</evidence>
<dbReference type="OrthoDB" id="26873at2157"/>
<feature type="binding site" evidence="4">
    <location>
        <position position="91"/>
    </location>
    <ligand>
        <name>a divalent metal cation</name>
        <dbReference type="ChEBI" id="CHEBI:60240"/>
    </ligand>
</feature>
<evidence type="ECO:0000313" key="6">
    <source>
        <dbReference type="EMBL" id="TYL40478.1"/>
    </source>
</evidence>
<dbReference type="EMBL" id="PHNJ01000001">
    <property type="protein sequence ID" value="TYL40478.1"/>
    <property type="molecule type" value="Genomic_DNA"/>
</dbReference>
<dbReference type="Pfam" id="PF01975">
    <property type="entry name" value="SurE"/>
    <property type="match status" value="1"/>
</dbReference>
<feature type="domain" description="Survival protein SurE-like phosphatase/nucleotidase" evidence="5">
    <location>
        <begin position="7"/>
        <end position="192"/>
    </location>
</feature>
<keyword evidence="4" id="KW-0963">Cytoplasm</keyword>
<accession>A0A8J8TSC7</accession>
<comment type="similarity">
    <text evidence="1 4">Belongs to the SurE nucleotidase family.</text>
</comment>
<keyword evidence="4" id="KW-0547">Nucleotide-binding</keyword>
<dbReference type="InterPro" id="IPR030048">
    <property type="entry name" value="SurE"/>
</dbReference>
<organism evidence="6 7">
    <name type="scientific">Natronococcus pandeyae</name>
    <dbReference type="NCBI Taxonomy" id="2055836"/>
    <lineage>
        <taxon>Archaea</taxon>
        <taxon>Methanobacteriati</taxon>
        <taxon>Methanobacteriota</taxon>
        <taxon>Stenosarchaea group</taxon>
        <taxon>Halobacteria</taxon>
        <taxon>Halobacteriales</taxon>
        <taxon>Natrialbaceae</taxon>
        <taxon>Natronococcus</taxon>
    </lineage>
</organism>
<evidence type="ECO:0000256" key="3">
    <source>
        <dbReference type="ARBA" id="ARBA00022801"/>
    </source>
</evidence>
<dbReference type="GO" id="GO:0046872">
    <property type="term" value="F:metal ion binding"/>
    <property type="evidence" value="ECO:0007669"/>
    <property type="project" value="UniProtKB-UniRule"/>
</dbReference>